<protein>
    <submittedName>
        <fullName evidence="1">Uncharacterized protein</fullName>
    </submittedName>
</protein>
<name>A0A8S5NR57_9CAUD</name>
<accession>A0A8S5NR57</accession>
<evidence type="ECO:0000313" key="1">
    <source>
        <dbReference type="EMBL" id="DAD96876.1"/>
    </source>
</evidence>
<dbReference type="EMBL" id="BK015225">
    <property type="protein sequence ID" value="DAD96876.1"/>
    <property type="molecule type" value="Genomic_DNA"/>
</dbReference>
<organism evidence="1">
    <name type="scientific">Siphoviridae sp. ct5op20</name>
    <dbReference type="NCBI Taxonomy" id="2826295"/>
    <lineage>
        <taxon>Viruses</taxon>
        <taxon>Duplodnaviria</taxon>
        <taxon>Heunggongvirae</taxon>
        <taxon>Uroviricota</taxon>
        <taxon>Caudoviricetes</taxon>
    </lineage>
</organism>
<sequence length="40" mass="4398">MGVSLAGLDLTIANCTNFVKRLLLCLHNVHKNGFCLYVCC</sequence>
<reference evidence="1" key="1">
    <citation type="journal article" date="2021" name="Proc. Natl. Acad. Sci. U.S.A.">
        <title>A Catalog of Tens of Thousands of Viruses from Human Metagenomes Reveals Hidden Associations with Chronic Diseases.</title>
        <authorList>
            <person name="Tisza M.J."/>
            <person name="Buck C.B."/>
        </authorList>
    </citation>
    <scope>NUCLEOTIDE SEQUENCE</scope>
    <source>
        <strain evidence="1">Ct5op20</strain>
    </source>
</reference>
<proteinExistence type="predicted"/>